<sequence>LTRESEGNDVFLRALRDGTLVMASFVEAMCLEGRVFSVNSGTITSPGSHGDASIDSTEADLMVLAPDGTTIVPLEIVIQMEAYGADGIFEAMLACGLGGTLGTDQDLTPTNINTGSGRTSNCTAGGESAADSVYHTSRVMELSRWGAAKAVTVGTADDDSTVPPPNFIWRAKDEGYFPIIVGAGGFSVYAAASTTTGFIMARWLEVPSTWFAI</sequence>
<name>A0A0F9LHQ9_9ZZZZ</name>
<accession>A0A0F9LHQ9</accession>
<organism evidence="1">
    <name type="scientific">marine sediment metagenome</name>
    <dbReference type="NCBI Taxonomy" id="412755"/>
    <lineage>
        <taxon>unclassified sequences</taxon>
        <taxon>metagenomes</taxon>
        <taxon>ecological metagenomes</taxon>
    </lineage>
</organism>
<reference evidence="1" key="1">
    <citation type="journal article" date="2015" name="Nature">
        <title>Complex archaea that bridge the gap between prokaryotes and eukaryotes.</title>
        <authorList>
            <person name="Spang A."/>
            <person name="Saw J.H."/>
            <person name="Jorgensen S.L."/>
            <person name="Zaremba-Niedzwiedzka K."/>
            <person name="Martijn J."/>
            <person name="Lind A.E."/>
            <person name="van Eijk R."/>
            <person name="Schleper C."/>
            <person name="Guy L."/>
            <person name="Ettema T.J."/>
        </authorList>
    </citation>
    <scope>NUCLEOTIDE SEQUENCE</scope>
</reference>
<gene>
    <name evidence="1" type="ORF">LCGC14_1507670</name>
</gene>
<proteinExistence type="predicted"/>
<dbReference type="AlphaFoldDB" id="A0A0F9LHQ9"/>
<protein>
    <submittedName>
        <fullName evidence="1">Uncharacterized protein</fullName>
    </submittedName>
</protein>
<comment type="caution">
    <text evidence="1">The sequence shown here is derived from an EMBL/GenBank/DDBJ whole genome shotgun (WGS) entry which is preliminary data.</text>
</comment>
<feature type="non-terminal residue" evidence="1">
    <location>
        <position position="1"/>
    </location>
</feature>
<evidence type="ECO:0000313" key="1">
    <source>
        <dbReference type="EMBL" id="KKM63810.1"/>
    </source>
</evidence>
<dbReference type="EMBL" id="LAZR01011027">
    <property type="protein sequence ID" value="KKM63810.1"/>
    <property type="molecule type" value="Genomic_DNA"/>
</dbReference>